<evidence type="ECO:0000256" key="5">
    <source>
        <dbReference type="ARBA" id="ARBA00029568"/>
    </source>
</evidence>
<dbReference type="GO" id="GO:0016491">
    <property type="term" value="F:oxidoreductase activity"/>
    <property type="evidence" value="ECO:0007669"/>
    <property type="project" value="InterPro"/>
</dbReference>
<evidence type="ECO:0000256" key="3">
    <source>
        <dbReference type="ARBA" id="ARBA00016116"/>
    </source>
</evidence>
<comment type="cofactor">
    <cofactor evidence="1">
        <name>heme</name>
        <dbReference type="ChEBI" id="CHEBI:30413"/>
    </cofactor>
</comment>
<proteinExistence type="predicted"/>
<keyword evidence="7" id="KW-0472">Membrane</keyword>
<dbReference type="GO" id="GO:0022904">
    <property type="term" value="P:respiratory electron transport chain"/>
    <property type="evidence" value="ECO:0007669"/>
    <property type="project" value="InterPro"/>
</dbReference>
<dbReference type="InterPro" id="IPR027387">
    <property type="entry name" value="Cytb/b6-like_sf"/>
</dbReference>
<gene>
    <name evidence="9" type="ORF">CLV70_12575</name>
</gene>
<dbReference type="PANTHER" id="PTHR19271">
    <property type="entry name" value="CYTOCHROME B"/>
    <property type="match status" value="1"/>
</dbReference>
<dbReference type="InterPro" id="IPR016174">
    <property type="entry name" value="Di-haem_cyt_TM"/>
</dbReference>
<dbReference type="Pfam" id="PF13631">
    <property type="entry name" value="Cytochrom_B_N_2"/>
    <property type="match status" value="1"/>
</dbReference>
<dbReference type="EMBL" id="PVZG01000025">
    <property type="protein sequence ID" value="PRY20194.1"/>
    <property type="molecule type" value="Genomic_DNA"/>
</dbReference>
<dbReference type="Gene3D" id="1.20.810.10">
    <property type="entry name" value="Cytochrome Bc1 Complex, Chain C"/>
    <property type="match status" value="1"/>
</dbReference>
<evidence type="ECO:0000256" key="7">
    <source>
        <dbReference type="SAM" id="Phobius"/>
    </source>
</evidence>
<feature type="transmembrane region" description="Helical" evidence="7">
    <location>
        <begin position="255"/>
        <end position="274"/>
    </location>
</feature>
<evidence type="ECO:0000313" key="9">
    <source>
        <dbReference type="EMBL" id="PRY20194.1"/>
    </source>
</evidence>
<name>A0A2T0RG61_9ACTN</name>
<evidence type="ECO:0000256" key="1">
    <source>
        <dbReference type="ARBA" id="ARBA00001971"/>
    </source>
</evidence>
<dbReference type="SUPFAM" id="SSF81342">
    <property type="entry name" value="Transmembrane di-heme cytochromes"/>
    <property type="match status" value="1"/>
</dbReference>
<dbReference type="PROSITE" id="PS51002">
    <property type="entry name" value="CYTB_NTER"/>
    <property type="match status" value="1"/>
</dbReference>
<feature type="transmembrane region" description="Helical" evidence="7">
    <location>
        <begin position="201"/>
        <end position="224"/>
    </location>
</feature>
<sequence>MITRRIYRALDARLGTTSIGRTALAKVFPDHWTFMFGEIALYAFMALLLTGTYLTLFFEPSTSETVYDGAYQPLDGSKVSSAFASTVALSFDVRAGLLIRQAHHWAALLFVAAIVVHMLRVFFTGAFRRPRELNWVVGVTMLALALLNGFTGYSMPDDLLSGTGLRIIYSTVLSIPVVGSWIATLAFGGEFPTPETTPRLYISHVLIVPGIFLALISVHLLMIIRQKHSQFPGPGRREHNVVGSRLWPAYAVRSVSLLTGVFAVVFALGGLVQINPVWIYGPFHPAKATSPAQPDWYVAWGDGALRLFPPIEFHVFGHLVPAPFLPAVGVGTVTFLLLYAWPWLERWRTGDKASHQILQRPRESPGRVAVGAYALTFFAVLLVTAADDIIARLTRIPVTGLLRTLQILVLVLPFVVAAVAFFTARALRAGTATSLGELTREDLHAGLSGRSIDRRPDDEPEERIRLWRNPDDTWRWRWYGPGEELSSNEAFLDRQEALDAAKTAFPGVRVEQDEPPEGVVLPPPQHKPGPATKAAAALVWVAMAVLGRRADRRTPSRSEASE</sequence>
<feature type="domain" description="Cytochrome b/b6 N-terminal region profile" evidence="8">
    <location>
        <begin position="6"/>
        <end position="232"/>
    </location>
</feature>
<feature type="region of interest" description="Disordered" evidence="6">
    <location>
        <begin position="513"/>
        <end position="533"/>
    </location>
</feature>
<comment type="caution">
    <text evidence="9">The sequence shown here is derived from an EMBL/GenBank/DDBJ whole genome shotgun (WGS) entry which is preliminary data.</text>
</comment>
<evidence type="ECO:0000256" key="2">
    <source>
        <dbReference type="ARBA" id="ARBA00012951"/>
    </source>
</evidence>
<feature type="transmembrane region" description="Helical" evidence="7">
    <location>
        <begin position="135"/>
        <end position="155"/>
    </location>
</feature>
<evidence type="ECO:0000256" key="4">
    <source>
        <dbReference type="ARBA" id="ARBA00029351"/>
    </source>
</evidence>
<dbReference type="Proteomes" id="UP000239209">
    <property type="component" value="Unassembled WGS sequence"/>
</dbReference>
<feature type="transmembrane region" description="Helical" evidence="7">
    <location>
        <begin position="324"/>
        <end position="344"/>
    </location>
</feature>
<keyword evidence="7" id="KW-1133">Transmembrane helix</keyword>
<keyword evidence="10" id="KW-1185">Reference proteome</keyword>
<dbReference type="AlphaFoldDB" id="A0A2T0RG61"/>
<protein>
    <recommendedName>
        <fullName evidence="3">Cytochrome bc1 complex cytochrome b subunit</fullName>
        <ecNumber evidence="2">7.1.1.8</ecNumber>
    </recommendedName>
    <alternativeName>
        <fullName evidence="5">Cytochrome bc1 reductase complex subunit QcrB</fullName>
    </alternativeName>
</protein>
<feature type="transmembrane region" description="Helical" evidence="7">
    <location>
        <begin position="105"/>
        <end position="123"/>
    </location>
</feature>
<dbReference type="PANTHER" id="PTHR19271:SF16">
    <property type="entry name" value="CYTOCHROME B"/>
    <property type="match status" value="1"/>
</dbReference>
<comment type="catalytic activity">
    <reaction evidence="4">
        <text>a quinol + 2 Fe(III)-[cytochrome c](out) = a quinone + 2 Fe(II)-[cytochrome c](out) + 2 H(+)(out)</text>
        <dbReference type="Rhea" id="RHEA:11484"/>
        <dbReference type="Rhea" id="RHEA-COMP:10350"/>
        <dbReference type="Rhea" id="RHEA-COMP:14399"/>
        <dbReference type="ChEBI" id="CHEBI:15378"/>
        <dbReference type="ChEBI" id="CHEBI:24646"/>
        <dbReference type="ChEBI" id="CHEBI:29033"/>
        <dbReference type="ChEBI" id="CHEBI:29034"/>
        <dbReference type="ChEBI" id="CHEBI:132124"/>
        <dbReference type="EC" id="7.1.1.8"/>
    </reaction>
</comment>
<dbReference type="GO" id="GO:0016020">
    <property type="term" value="C:membrane"/>
    <property type="evidence" value="ECO:0007669"/>
    <property type="project" value="InterPro"/>
</dbReference>
<evidence type="ECO:0000313" key="10">
    <source>
        <dbReference type="Proteomes" id="UP000239209"/>
    </source>
</evidence>
<feature type="transmembrane region" description="Helical" evidence="7">
    <location>
        <begin position="405"/>
        <end position="424"/>
    </location>
</feature>
<evidence type="ECO:0000259" key="8">
    <source>
        <dbReference type="PROSITE" id="PS51002"/>
    </source>
</evidence>
<feature type="transmembrane region" description="Helical" evidence="7">
    <location>
        <begin position="365"/>
        <end position="385"/>
    </location>
</feature>
<dbReference type="RefSeq" id="WP_211304002.1">
    <property type="nucleotide sequence ID" value="NZ_PVZG01000025.1"/>
</dbReference>
<feature type="transmembrane region" description="Helical" evidence="7">
    <location>
        <begin position="39"/>
        <end position="58"/>
    </location>
</feature>
<reference evidence="9 10" key="1">
    <citation type="submission" date="2018-03" db="EMBL/GenBank/DDBJ databases">
        <title>Genomic Encyclopedia of Archaeal and Bacterial Type Strains, Phase II (KMG-II): from individual species to whole genera.</title>
        <authorList>
            <person name="Goeker M."/>
        </authorList>
    </citation>
    <scope>NUCLEOTIDE SEQUENCE [LARGE SCALE GENOMIC DNA]</scope>
    <source>
        <strain evidence="9 10">DSM 45348</strain>
    </source>
</reference>
<accession>A0A2T0RG61</accession>
<evidence type="ECO:0000256" key="6">
    <source>
        <dbReference type="SAM" id="MobiDB-lite"/>
    </source>
</evidence>
<dbReference type="EC" id="7.1.1.8" evidence="2"/>
<keyword evidence="7" id="KW-0812">Transmembrane</keyword>
<dbReference type="InterPro" id="IPR005797">
    <property type="entry name" value="Cyt_b/b6_N"/>
</dbReference>
<dbReference type="GO" id="GO:0008121">
    <property type="term" value="F:quinol-cytochrome-c reductase activity"/>
    <property type="evidence" value="ECO:0007669"/>
    <property type="project" value="UniProtKB-EC"/>
</dbReference>
<organism evidence="9 10">
    <name type="scientific">Pseudosporangium ferrugineum</name>
    <dbReference type="NCBI Taxonomy" id="439699"/>
    <lineage>
        <taxon>Bacteria</taxon>
        <taxon>Bacillati</taxon>
        <taxon>Actinomycetota</taxon>
        <taxon>Actinomycetes</taxon>
        <taxon>Micromonosporales</taxon>
        <taxon>Micromonosporaceae</taxon>
        <taxon>Pseudosporangium</taxon>
    </lineage>
</organism>